<reference evidence="2 3" key="1">
    <citation type="submission" date="2020-08" db="EMBL/GenBank/DDBJ databases">
        <title>Cohnella phylogeny.</title>
        <authorList>
            <person name="Dunlap C."/>
        </authorList>
    </citation>
    <scope>NUCLEOTIDE SEQUENCE [LARGE SCALE GENOMIC DNA]</scope>
    <source>
        <strain evidence="2 3">CBP 2801</strain>
    </source>
</reference>
<comment type="caution">
    <text evidence="2">The sequence shown here is derived from an EMBL/GenBank/DDBJ whole genome shotgun (WGS) entry which is preliminary data.</text>
</comment>
<organism evidence="2 3">
    <name type="scientific">Cohnella zeiphila</name>
    <dbReference type="NCBI Taxonomy" id="2761120"/>
    <lineage>
        <taxon>Bacteria</taxon>
        <taxon>Bacillati</taxon>
        <taxon>Bacillota</taxon>
        <taxon>Bacilli</taxon>
        <taxon>Bacillales</taxon>
        <taxon>Paenibacillaceae</taxon>
        <taxon>Cohnella</taxon>
    </lineage>
</organism>
<evidence type="ECO:0000313" key="3">
    <source>
        <dbReference type="Proteomes" id="UP000564644"/>
    </source>
</evidence>
<feature type="coiled-coil region" evidence="1">
    <location>
        <begin position="200"/>
        <end position="227"/>
    </location>
</feature>
<dbReference type="EMBL" id="JACJVO010000016">
    <property type="protein sequence ID" value="MBB6731882.1"/>
    <property type="molecule type" value="Genomic_DNA"/>
</dbReference>
<name>A0A7X0SKW6_9BACL</name>
<keyword evidence="1" id="KW-0175">Coiled coil</keyword>
<proteinExistence type="predicted"/>
<dbReference type="AlphaFoldDB" id="A0A7X0SKW6"/>
<evidence type="ECO:0000313" key="2">
    <source>
        <dbReference type="EMBL" id="MBB6731882.1"/>
    </source>
</evidence>
<protein>
    <submittedName>
        <fullName evidence="2">Uncharacterized protein</fullName>
    </submittedName>
</protein>
<sequence>MAISSTIQAELQRKAAAGIPLTNPTAETTAAYNAAKAKLAPVNNTTTNTNNVAVKPAPTAPIANAATGGTASATGYGGATYGTNGATNAAILANQNKLATDKNFLQSEIDRTLQTIKDREAQGLDTSAQYKYLNQNLGYNNTTGTGVGSLNGTNIFNPGSYGGYDPTAEEQAYLANQIAAYNGQSDAAKLAAQYGIDQNNAALNEQLDKLNQQKAVDTNAAQELQNRRGGFYSGGLDTQLASIDSGYANNVNTLTRDVASRNQQLLDQYGNMANTIAEQINNLQQNAPDILRSRIQDWINNERNYGLDYANTFGSLNGKQTLGAEEQQFNQDLANRQQDLNERQQDLTETQVMAELTGKLPDGTPTNQYQQQQLENYWTVADQTGVIPNVLADMYGLPHGTSTFEAKQAAIQNAQQQQQIGISAQNARTSSASAANSASNARFNQLMDVWQATGKAPAGLEQYGIQAGQALPTESKPTPQSSLSNKQSTDNLNQILDDLSDPNITKAEARQLLNANAANLTDSDYKKLSDEINSRTFKQ</sequence>
<gene>
    <name evidence="2" type="ORF">H7C18_13255</name>
</gene>
<evidence type="ECO:0000256" key="1">
    <source>
        <dbReference type="SAM" id="Coils"/>
    </source>
</evidence>
<keyword evidence="3" id="KW-1185">Reference proteome</keyword>
<accession>A0A7X0SKW6</accession>
<dbReference type="RefSeq" id="WP_185129555.1">
    <property type="nucleotide sequence ID" value="NZ_JACJVO010000016.1"/>
</dbReference>
<dbReference type="Proteomes" id="UP000564644">
    <property type="component" value="Unassembled WGS sequence"/>
</dbReference>